<accession>A0A7Y9JKU5</accession>
<dbReference type="InterPro" id="IPR023815">
    <property type="entry name" value="CRISPR-assoc_Csx19"/>
</dbReference>
<reference evidence="1 2" key="1">
    <citation type="submission" date="2020-07" db="EMBL/GenBank/DDBJ databases">
        <title>Sequencing the genomes of 1000 actinobacteria strains.</title>
        <authorList>
            <person name="Klenk H.-P."/>
        </authorList>
    </citation>
    <scope>NUCLEOTIDE SEQUENCE [LARGE SCALE GENOMIC DNA]</scope>
    <source>
        <strain evidence="1 2">DSM 40398</strain>
    </source>
</reference>
<gene>
    <name evidence="1" type="ORF">BJY14_007861</name>
</gene>
<dbReference type="AlphaFoldDB" id="A0A7Y9JKU5"/>
<dbReference type="NCBIfam" id="TIGR03984">
    <property type="entry name" value="CRISPR-associated protein Csx19"/>
    <property type="match status" value="1"/>
</dbReference>
<comment type="caution">
    <text evidence="1">The sequence shown here is derived from an EMBL/GenBank/DDBJ whole genome shotgun (WGS) entry which is preliminary data.</text>
</comment>
<sequence length="177" mass="19303">MTILHVAELAGATFAQALDAAPRAFALLITPSRFEVTTVSAVHPSETEDVYEARLFGERAELRWLATSGGHAVFLTEDRDELPSFFTPLAPVVATGVCDGQYLLWGRGAGEAREGWTTLATERIGSIRVPAEVEQGGYAAVKTREYIVQDPEHGNSYIAEERLLAFARSAVLKLERP</sequence>
<protein>
    <submittedName>
        <fullName evidence="1">CRISPR-associated protein (TIGR03984 family)</fullName>
    </submittedName>
</protein>
<name>A0A7Y9JKU5_9ACTN</name>
<dbReference type="EMBL" id="JACCBA010000001">
    <property type="protein sequence ID" value="NYD51878.1"/>
    <property type="molecule type" value="Genomic_DNA"/>
</dbReference>
<organism evidence="1 2">
    <name type="scientific">Actinomadura luteofluorescens</name>
    <dbReference type="NCBI Taxonomy" id="46163"/>
    <lineage>
        <taxon>Bacteria</taxon>
        <taxon>Bacillati</taxon>
        <taxon>Actinomycetota</taxon>
        <taxon>Actinomycetes</taxon>
        <taxon>Streptosporangiales</taxon>
        <taxon>Thermomonosporaceae</taxon>
        <taxon>Actinomadura</taxon>
    </lineage>
</organism>
<dbReference type="Proteomes" id="UP000529783">
    <property type="component" value="Unassembled WGS sequence"/>
</dbReference>
<evidence type="ECO:0000313" key="1">
    <source>
        <dbReference type="EMBL" id="NYD51878.1"/>
    </source>
</evidence>
<evidence type="ECO:0000313" key="2">
    <source>
        <dbReference type="Proteomes" id="UP000529783"/>
    </source>
</evidence>
<dbReference type="RefSeq" id="WP_179848176.1">
    <property type="nucleotide sequence ID" value="NZ_JACCBA010000001.1"/>
</dbReference>
<keyword evidence="2" id="KW-1185">Reference proteome</keyword>
<proteinExistence type="predicted"/>